<evidence type="ECO:0000259" key="2">
    <source>
        <dbReference type="Pfam" id="PF06605"/>
    </source>
</evidence>
<dbReference type="Pfam" id="PF01551">
    <property type="entry name" value="Peptidase_M23"/>
    <property type="match status" value="1"/>
</dbReference>
<dbReference type="SUPFAM" id="SSF51261">
    <property type="entry name" value="Duplicated hybrid motif"/>
    <property type="match status" value="1"/>
</dbReference>
<dbReference type="Gene3D" id="2.70.70.10">
    <property type="entry name" value="Glucose Permease (Domain IIA)"/>
    <property type="match status" value="1"/>
</dbReference>
<sequence>MYLVKIRNGDETTVIHGTRNNTLGDAKVSMTVSAASSFTFIIYPNNTGYFKLREWTTYIDVTQSGKYIFRGRVIAVDPKHNEDGTFYKEITCESAMAYLNDSILSWEKVDKKPADFFVELINEHNKQVVDAEKQFKIAENSVTNNTNNLYCYVEDGISILEEMKTDLLQNEDLGGELSIDYRKDGNYISWTRDKKVKGQQVIKLAKNLKTLSAKPDISKICSVLYPFGATKEVPVDQKNDEKTNEVSTPRINISSVNNGKNYIEDPELIKVIGRVSNTKTWENVKEPKNLLAKAQEYLKTMRNYRVAYELDAVDLQPLGLAVDSFECGNYYHVINPVINIDEWLRLVGVTINLNKPLESTLTVGDQVKRLVDYSMDNIQTERNLRRLAAEQQILKHQNNMLIDENNQLKQTIIKLWNDILSKQESNDSSGSAWNWPFKPPATIRFDGAQLFGVNPGGGFRPNGFHDGLDFGSVNWPGSEVKAIHDGTVTLKGSMDGLGNYFVTNGDGFNIVYQEAFGSASDIRVNIGDHVKVGDVVGIRTTDHLHIGVTKHDFNAALGSAFSNNGTWLDPKKLIEDGLKNNMGTTQPVNGDWGPVIRNAAAKMKVNISDNDVNRIKALIANESGGNQTVTQQVWDKNMAAGTPAQGLLQYVPSTFNAYAVDGHRNIKSGFDQLLAFFNNSTWSSDISLHGWGPNGSKRFDKIPA</sequence>
<dbReference type="AlphaFoldDB" id="A0A1V9R1U9"/>
<gene>
    <name evidence="3" type="ORF">B6U60_03935</name>
</gene>
<dbReference type="SUPFAM" id="SSF53955">
    <property type="entry name" value="Lysozyme-like"/>
    <property type="match status" value="1"/>
</dbReference>
<dbReference type="RefSeq" id="WP_081530442.1">
    <property type="nucleotide sequence ID" value="NZ_NBEB01000040.1"/>
</dbReference>
<evidence type="ECO:0000259" key="1">
    <source>
        <dbReference type="Pfam" id="PF01551"/>
    </source>
</evidence>
<feature type="domain" description="M23ase beta-sheet core" evidence="1">
    <location>
        <begin position="464"/>
        <end position="550"/>
    </location>
</feature>
<dbReference type="CDD" id="cd12797">
    <property type="entry name" value="M23_peptidase"/>
    <property type="match status" value="1"/>
</dbReference>
<dbReference type="InterPro" id="IPR050570">
    <property type="entry name" value="Cell_wall_metabolism_enzyme"/>
</dbReference>
<proteinExistence type="predicted"/>
<feature type="domain" description="Tail spike" evidence="2">
    <location>
        <begin position="173"/>
        <end position="374"/>
    </location>
</feature>
<evidence type="ECO:0008006" key="5">
    <source>
        <dbReference type="Google" id="ProtNLM"/>
    </source>
</evidence>
<dbReference type="InterPro" id="IPR016047">
    <property type="entry name" value="M23ase_b-sheet_dom"/>
</dbReference>
<dbReference type="GO" id="GO:0004222">
    <property type="term" value="F:metalloendopeptidase activity"/>
    <property type="evidence" value="ECO:0007669"/>
    <property type="project" value="TreeGrafter"/>
</dbReference>
<protein>
    <recommendedName>
        <fullName evidence="5">Peptidase M23</fullName>
    </recommendedName>
</protein>
<dbReference type="PANTHER" id="PTHR21666">
    <property type="entry name" value="PEPTIDASE-RELATED"/>
    <property type="match status" value="1"/>
</dbReference>
<dbReference type="EMBL" id="NBEB01000040">
    <property type="protein sequence ID" value="OQQ84459.1"/>
    <property type="molecule type" value="Genomic_DNA"/>
</dbReference>
<evidence type="ECO:0000313" key="3">
    <source>
        <dbReference type="EMBL" id="OQQ84459.1"/>
    </source>
</evidence>
<organism evidence="3 4">
    <name type="scientific">Ligilactobacillus salivarius</name>
    <dbReference type="NCBI Taxonomy" id="1624"/>
    <lineage>
        <taxon>Bacteria</taxon>
        <taxon>Bacillati</taxon>
        <taxon>Bacillota</taxon>
        <taxon>Bacilli</taxon>
        <taxon>Lactobacillales</taxon>
        <taxon>Lactobacillaceae</taxon>
        <taxon>Ligilactobacillus</taxon>
    </lineage>
</organism>
<evidence type="ECO:0000313" key="4">
    <source>
        <dbReference type="Proteomes" id="UP000192638"/>
    </source>
</evidence>
<dbReference type="PANTHER" id="PTHR21666:SF291">
    <property type="entry name" value="STAGE II SPORULATION PROTEIN Q"/>
    <property type="match status" value="1"/>
</dbReference>
<dbReference type="Pfam" id="PF06605">
    <property type="entry name" value="Prophage_tail"/>
    <property type="match status" value="1"/>
</dbReference>
<dbReference type="InterPro" id="IPR011055">
    <property type="entry name" value="Dup_hybrid_motif"/>
</dbReference>
<dbReference type="InterPro" id="IPR023346">
    <property type="entry name" value="Lysozyme-like_dom_sf"/>
</dbReference>
<dbReference type="Proteomes" id="UP000192638">
    <property type="component" value="Unassembled WGS sequence"/>
</dbReference>
<dbReference type="InterPro" id="IPR010572">
    <property type="entry name" value="Tail_dom"/>
</dbReference>
<reference evidence="3 4" key="1">
    <citation type="submission" date="2017-03" db="EMBL/GenBank/DDBJ databases">
        <title>Phylogenomics and comparative genomics of Lactobacillus salivarius, a mammalian gut commensal.</title>
        <authorList>
            <person name="Harris H.M."/>
        </authorList>
    </citation>
    <scope>NUCLEOTIDE SEQUENCE [LARGE SCALE GENOMIC DNA]</scope>
    <source>
        <strain evidence="3 4">LMG 14477</strain>
    </source>
</reference>
<comment type="caution">
    <text evidence="3">The sequence shown here is derived from an EMBL/GenBank/DDBJ whole genome shotgun (WGS) entry which is preliminary data.</text>
</comment>
<accession>A0A1V9R1U9</accession>
<name>A0A1V9R1U9_9LACO</name>